<protein>
    <submittedName>
        <fullName evidence="1">Nucleotidyltransferase substrate binding protein like protein</fullName>
    </submittedName>
</protein>
<dbReference type="EMBL" id="LWMT01000002">
    <property type="protein sequence ID" value="KZX17702.1"/>
    <property type="molecule type" value="Genomic_DNA"/>
</dbReference>
<dbReference type="AlphaFoldDB" id="A0A166FIB4"/>
<keyword evidence="2" id="KW-1185">Reference proteome</keyword>
<comment type="caution">
    <text evidence="1">The sequence shown here is derived from an EMBL/GenBank/DDBJ whole genome shotgun (WGS) entry which is preliminary data.</text>
</comment>
<dbReference type="Proteomes" id="UP000077066">
    <property type="component" value="Unassembled WGS sequence"/>
</dbReference>
<dbReference type="Pfam" id="PF08780">
    <property type="entry name" value="NTase_sub_bind"/>
    <property type="match status" value="1"/>
</dbReference>
<proteinExistence type="predicted"/>
<gene>
    <name evidence="1" type="ORF">MBFIL_00020</name>
</gene>
<dbReference type="PATRIC" id="fig|55758.3.peg.4"/>
<dbReference type="STRING" id="55758.MBFIL_00020"/>
<sequence>MPEKLDTSELKNAINVLNDDIDAYTKCSSENHTLKTIRSQIIQDFEIAYKMSWKFMKRWLEINISPDVVLGISIKELYKIAKEHQLITDFKKWWKFHEANNRITPTYDENIAEGMIEIAMEFSSYALELISSLEELI</sequence>
<evidence type="ECO:0000313" key="2">
    <source>
        <dbReference type="Proteomes" id="UP000077066"/>
    </source>
</evidence>
<organism evidence="1 2">
    <name type="scientific">Methanobrevibacter filiformis</name>
    <dbReference type="NCBI Taxonomy" id="55758"/>
    <lineage>
        <taxon>Archaea</taxon>
        <taxon>Methanobacteriati</taxon>
        <taxon>Methanobacteriota</taxon>
        <taxon>Methanomada group</taxon>
        <taxon>Methanobacteria</taxon>
        <taxon>Methanobacteriales</taxon>
        <taxon>Methanobacteriaceae</taxon>
        <taxon>Methanobrevibacter</taxon>
    </lineage>
</organism>
<name>A0A166FIB4_9EURY</name>
<reference evidence="1 2" key="1">
    <citation type="submission" date="2016-04" db="EMBL/GenBank/DDBJ databases">
        <title>Genome sequence of Methanobrevibacter filiformis DSM 11501.</title>
        <authorList>
            <person name="Poehlein A."/>
            <person name="Seedorf H."/>
            <person name="Daniel R."/>
        </authorList>
    </citation>
    <scope>NUCLEOTIDE SEQUENCE [LARGE SCALE GENOMIC DNA]</scope>
    <source>
        <strain evidence="1 2">DSM 11501</strain>
    </source>
</reference>
<dbReference type="OrthoDB" id="115089at2157"/>
<accession>A0A166FIB4</accession>
<evidence type="ECO:0000313" key="1">
    <source>
        <dbReference type="EMBL" id="KZX17702.1"/>
    </source>
</evidence>
<dbReference type="SUPFAM" id="SSF81593">
    <property type="entry name" value="Nucleotidyltransferase substrate binding subunit/domain"/>
    <property type="match status" value="1"/>
</dbReference>
<dbReference type="GO" id="GO:0016740">
    <property type="term" value="F:transferase activity"/>
    <property type="evidence" value="ECO:0007669"/>
    <property type="project" value="UniProtKB-KW"/>
</dbReference>
<dbReference type="Gene3D" id="1.20.120.330">
    <property type="entry name" value="Nucleotidyltransferases domain 2"/>
    <property type="match status" value="1"/>
</dbReference>
<dbReference type="InterPro" id="IPR010235">
    <property type="entry name" value="HepT"/>
</dbReference>
<dbReference type="RefSeq" id="WP_066970099.1">
    <property type="nucleotide sequence ID" value="NZ_LWMT01000002.1"/>
</dbReference>
<keyword evidence="1" id="KW-0808">Transferase</keyword>